<dbReference type="Proteomes" id="UP000013941">
    <property type="component" value="Chromosome"/>
</dbReference>
<dbReference type="EMBL" id="CP002548">
    <property type="protein sequence ID" value="AGL90720.1"/>
    <property type="molecule type" value="Genomic_DNA"/>
</dbReference>
<name>R4RMZ4_PHYAS</name>
<dbReference type="KEGG" id="nzs:SLY_0805"/>
<dbReference type="HOGENOM" id="CLU_3066714_0_0_14"/>
<dbReference type="AlphaFoldDB" id="R4RMZ4"/>
<gene>
    <name evidence="1" type="ORF">SLY_0805</name>
</gene>
<organism evidence="1 2">
    <name type="scientific">Strawberry lethal yellows phytoplasma (CPA) str. NZSb11</name>
    <dbReference type="NCBI Taxonomy" id="980422"/>
    <lineage>
        <taxon>Bacteria</taxon>
        <taxon>Bacillati</taxon>
        <taxon>Mycoplasmatota</taxon>
        <taxon>Mollicutes</taxon>
        <taxon>Acholeplasmatales</taxon>
        <taxon>Acholeplasmataceae</taxon>
        <taxon>Candidatus Phytoplasma</taxon>
        <taxon>16SrXII (Stolbur group)</taxon>
    </lineage>
</organism>
<accession>R4RMZ4</accession>
<evidence type="ECO:0000313" key="1">
    <source>
        <dbReference type="EMBL" id="AGL90720.1"/>
    </source>
</evidence>
<reference evidence="1 2" key="1">
    <citation type="journal article" date="2013" name="BMC Genomics">
        <title>Comparison of the complete genome sequence of two closely related isolates of 'Candidatus Phytoplasma australiense' reveals genome plasticity.</title>
        <authorList>
            <person name="Andersen M.T."/>
            <person name="Liefting L.W."/>
            <person name="Havukkala I."/>
            <person name="Beever R.E."/>
        </authorList>
    </citation>
    <scope>NUCLEOTIDE SEQUENCE [LARGE SCALE GENOMIC DNA]</scope>
    <source>
        <strain evidence="1 2">NZSb11</strain>
    </source>
</reference>
<proteinExistence type="predicted"/>
<protein>
    <submittedName>
        <fullName evidence="1">Uncharacterized protein</fullName>
    </submittedName>
</protein>
<evidence type="ECO:0000313" key="2">
    <source>
        <dbReference type="Proteomes" id="UP000013941"/>
    </source>
</evidence>
<keyword evidence="2" id="KW-1185">Reference proteome</keyword>
<dbReference type="PATRIC" id="fig|980422.3.peg.740"/>
<sequence>MPLEKIEKLFFLVLKVFSKPKFLILGNRSILNKKINYYFFETNKKVFCRSIVF</sequence>